<dbReference type="AlphaFoldDB" id="A0AAD1XRA6"/>
<proteinExistence type="predicted"/>
<dbReference type="Proteomes" id="UP001295684">
    <property type="component" value="Unassembled WGS sequence"/>
</dbReference>
<keyword evidence="3" id="KW-1185">Reference proteome</keyword>
<feature type="region of interest" description="Disordered" evidence="1">
    <location>
        <begin position="455"/>
        <end position="483"/>
    </location>
</feature>
<feature type="compositionally biased region" description="Basic residues" evidence="1">
    <location>
        <begin position="607"/>
        <end position="620"/>
    </location>
</feature>
<evidence type="ECO:0000256" key="1">
    <source>
        <dbReference type="SAM" id="MobiDB-lite"/>
    </source>
</evidence>
<gene>
    <name evidence="2" type="ORF">ECRASSUSDP1_LOCUS18813</name>
</gene>
<organism evidence="2 3">
    <name type="scientific">Euplotes crassus</name>
    <dbReference type="NCBI Taxonomy" id="5936"/>
    <lineage>
        <taxon>Eukaryota</taxon>
        <taxon>Sar</taxon>
        <taxon>Alveolata</taxon>
        <taxon>Ciliophora</taxon>
        <taxon>Intramacronucleata</taxon>
        <taxon>Spirotrichea</taxon>
        <taxon>Hypotrichia</taxon>
        <taxon>Euplotida</taxon>
        <taxon>Euplotidae</taxon>
        <taxon>Moneuplotes</taxon>
    </lineage>
</organism>
<reference evidence="2" key="1">
    <citation type="submission" date="2023-07" db="EMBL/GenBank/DDBJ databases">
        <authorList>
            <consortium name="AG Swart"/>
            <person name="Singh M."/>
            <person name="Singh A."/>
            <person name="Seah K."/>
            <person name="Emmerich C."/>
        </authorList>
    </citation>
    <scope>NUCLEOTIDE SEQUENCE</scope>
    <source>
        <strain evidence="2">DP1</strain>
    </source>
</reference>
<accession>A0AAD1XRA6</accession>
<feature type="region of interest" description="Disordered" evidence="1">
    <location>
        <begin position="607"/>
        <end position="627"/>
    </location>
</feature>
<feature type="compositionally biased region" description="Low complexity" evidence="1">
    <location>
        <begin position="660"/>
        <end position="670"/>
    </location>
</feature>
<comment type="caution">
    <text evidence="2">The sequence shown here is derived from an EMBL/GenBank/DDBJ whole genome shotgun (WGS) entry which is preliminary data.</text>
</comment>
<sequence>MEYLESILGFLYTQGILDEEKLHEFRGIVQGTEQQNNPASQKFTEFNLTHSKSKTFEDPCEKGDFIFNGKNDIVRLPTLEINKEETPDKTPFFVQFSSEKKENSTFAKLHQQRQSEIQEKDFEEFNKQLGVDQNSVMNLDPPSMKEVHDSGANKSWEVDLNEDNYCERFILVLSQVFQNLTPQDMVQMSERVVQRWQMDEEQAYNNKMGKLISAYEKIHLHNNMIQMTKAFYTLKEHRKEVQREEPNAGKLVGCYLDMKEEFNITNKYSYDSSMISTGNMTKSGVENLSNQSNLYGSCLGSRKLMFSPNQMEDEAHNQNMFQRQSCAEESPKRAIHLKIDKYTPKKTVYLNQNMHIEKAQRRSSREQKIYSERLARPRKIYEKKEFTSKEEEELDNCTFIPDISASQACEPSSSVNPNCTSPESTYERLYYKGCQSRDQRKHYYAQMRWEKEDHGCTFHPQTNSPQSTSLTSNRRSRSKKNGKSVYARLYTQKIKTPLSSKPSNQDRIQIIPSSNSLNPDLPAEYAEHSVRKSAQRKAEIQVIKTQDKELKFVPERVTKGKDSLYGLDKEPYYEKFNRLYNDHAEKHKKRRRAKKERDEIITKQACRTKRGGSGHSKGSRRHDSVTKVQYPKEIQKKTQKLLEKVNREEGVTFHPKINKKSQALAASKSSTHVSHRHLSKNTQSLKKFTELASKYSKSPNKTGRNVNKSGLSTSGYKNHQNLPEFKLPTSSSQQNDRYHPEDFTYSKLTEQMITEEDDPGEIRLAPEKYRK</sequence>
<evidence type="ECO:0000313" key="3">
    <source>
        <dbReference type="Proteomes" id="UP001295684"/>
    </source>
</evidence>
<evidence type="ECO:0000313" key="2">
    <source>
        <dbReference type="EMBL" id="CAI2377427.1"/>
    </source>
</evidence>
<feature type="compositionally biased region" description="Basic and acidic residues" evidence="1">
    <location>
        <begin position="760"/>
        <end position="771"/>
    </location>
</feature>
<dbReference type="EMBL" id="CAMPGE010019069">
    <property type="protein sequence ID" value="CAI2377427.1"/>
    <property type="molecule type" value="Genomic_DNA"/>
</dbReference>
<protein>
    <submittedName>
        <fullName evidence="2">Uncharacterized protein</fullName>
    </submittedName>
</protein>
<feature type="region of interest" description="Disordered" evidence="1">
    <location>
        <begin position="659"/>
        <end position="771"/>
    </location>
</feature>
<name>A0AAD1XRA6_EUPCR</name>
<feature type="compositionally biased region" description="Polar residues" evidence="1">
    <location>
        <begin position="695"/>
        <end position="721"/>
    </location>
</feature>